<dbReference type="GO" id="GO:0004252">
    <property type="term" value="F:serine-type endopeptidase activity"/>
    <property type="evidence" value="ECO:0007669"/>
    <property type="project" value="InterPro"/>
</dbReference>
<dbReference type="InterPro" id="IPR009003">
    <property type="entry name" value="Peptidase_S1_PA"/>
</dbReference>
<feature type="domain" description="PDZ" evidence="4">
    <location>
        <begin position="290"/>
        <end position="392"/>
    </location>
</feature>
<protein>
    <submittedName>
        <fullName evidence="5">HhoA/HhoB/HtrA family serine endopeptidase</fullName>
        <ecNumber evidence="5">3.4.21.-</ecNumber>
    </submittedName>
</protein>
<dbReference type="InterPro" id="IPR001478">
    <property type="entry name" value="PDZ"/>
</dbReference>
<reference evidence="5" key="1">
    <citation type="submission" date="2024-01" db="EMBL/GenBank/DDBJ databases">
        <title>Synechococcus elongatus PCC 11802, a close yet different native of Synechococcus elongatus PCC 11801.</title>
        <authorList>
            <person name="Jaiswal D."/>
            <person name="Sengupta A."/>
            <person name="Sengupta S."/>
            <person name="Pakrasi H.B."/>
            <person name="Wangikar P."/>
        </authorList>
    </citation>
    <scope>NUCLEOTIDE SEQUENCE</scope>
    <source>
        <strain evidence="5">PCC 11802</strain>
    </source>
</reference>
<dbReference type="InterPro" id="IPR001940">
    <property type="entry name" value="Peptidase_S1C"/>
</dbReference>
<dbReference type="Gene3D" id="2.30.42.10">
    <property type="match status" value="1"/>
</dbReference>
<dbReference type="PRINTS" id="PR00834">
    <property type="entry name" value="PROTEASES2C"/>
</dbReference>
<keyword evidence="3 5" id="KW-0378">Hydrolase</keyword>
<dbReference type="InterPro" id="IPR043504">
    <property type="entry name" value="Peptidase_S1_PA_chymotrypsin"/>
</dbReference>
<name>A0AAT9K031_SYNEL</name>
<evidence type="ECO:0000259" key="4">
    <source>
        <dbReference type="PROSITE" id="PS50106"/>
    </source>
</evidence>
<dbReference type="PANTHER" id="PTHR22939">
    <property type="entry name" value="SERINE PROTEASE FAMILY S1C HTRA-RELATED"/>
    <property type="match status" value="1"/>
</dbReference>
<evidence type="ECO:0000256" key="2">
    <source>
        <dbReference type="ARBA" id="ARBA00022670"/>
    </source>
</evidence>
<dbReference type="Pfam" id="PF13180">
    <property type="entry name" value="PDZ_2"/>
    <property type="match status" value="1"/>
</dbReference>
<dbReference type="InterPro" id="IPR036034">
    <property type="entry name" value="PDZ_sf"/>
</dbReference>
<dbReference type="AlphaFoldDB" id="A0AAT9K031"/>
<evidence type="ECO:0000256" key="1">
    <source>
        <dbReference type="ARBA" id="ARBA00010541"/>
    </source>
</evidence>
<evidence type="ECO:0000256" key="3">
    <source>
        <dbReference type="ARBA" id="ARBA00022801"/>
    </source>
</evidence>
<gene>
    <name evidence="5" type="ORF">EKO22_12365</name>
</gene>
<dbReference type="NCBIfam" id="NF041521">
    <property type="entry name" value="HhoA_HhoB_HtrA"/>
    <property type="match status" value="1"/>
</dbReference>
<dbReference type="SUPFAM" id="SSF50494">
    <property type="entry name" value="Trypsin-like serine proteases"/>
    <property type="match status" value="1"/>
</dbReference>
<keyword evidence="2" id="KW-0645">Protease</keyword>
<accession>A0AAT9K031</accession>
<dbReference type="CDD" id="cd10838">
    <property type="entry name" value="cpPDZ_HhoA-like"/>
    <property type="match status" value="1"/>
</dbReference>
<proteinExistence type="inferred from homology"/>
<dbReference type="CDD" id="cd00600">
    <property type="entry name" value="Sm_like"/>
    <property type="match status" value="1"/>
</dbReference>
<dbReference type="PROSITE" id="PS50106">
    <property type="entry name" value="PDZ"/>
    <property type="match status" value="1"/>
</dbReference>
<dbReference type="EMBL" id="CP034671">
    <property type="protein sequence ID" value="QFZ92998.2"/>
    <property type="molecule type" value="Genomic_DNA"/>
</dbReference>
<evidence type="ECO:0000313" key="5">
    <source>
        <dbReference type="EMBL" id="QFZ92998.2"/>
    </source>
</evidence>
<dbReference type="RefSeq" id="WP_208678109.1">
    <property type="nucleotide sequence ID" value="NZ_CP034671.2"/>
</dbReference>
<dbReference type="PANTHER" id="PTHR22939:SF129">
    <property type="entry name" value="SERINE PROTEASE HTRA2, MITOCHONDRIAL"/>
    <property type="match status" value="1"/>
</dbReference>
<dbReference type="SUPFAM" id="SSF50156">
    <property type="entry name" value="PDZ domain-like"/>
    <property type="match status" value="1"/>
</dbReference>
<dbReference type="EC" id="3.4.21.-" evidence="5"/>
<dbReference type="InterPro" id="IPR048172">
    <property type="entry name" value="HhoA_HhoB_HtrA-like"/>
</dbReference>
<dbReference type="GO" id="GO:0006508">
    <property type="term" value="P:proteolysis"/>
    <property type="evidence" value="ECO:0007669"/>
    <property type="project" value="UniProtKB-KW"/>
</dbReference>
<dbReference type="Pfam" id="PF13365">
    <property type="entry name" value="Trypsin_2"/>
    <property type="match status" value="1"/>
</dbReference>
<comment type="similarity">
    <text evidence="1">Belongs to the peptidase S1C family.</text>
</comment>
<sequence length="407" mass="43046">MRHHRRSGQRRFSVRTVLSHTLAISLGVLVTLGGLQARPSLAQAAPVEVAQANPTADSPPSSGTNSFVAAAVRQIGPAVVRIDTERTVTRRAAPMFDDPFFREFFGSDFFGNVNPPARQEVQRGQGSGFIVDGNGLIMTNAHVVANADQVRVTMRDGREFTGRVRGADSVTDLALVEVDTKGERLPTARIGNSSSVEVGDWAIAIGNPLGLDNTVTLGIVSSLGRRSSAVGIPDKRLDFIQTDAAINPGNSGGPLVNSRGEVIGINTAIRQAPGAGIGFAIPVNTAKEIEAQLLKNGKVSHSYLGVQLLSLTPQMAQDNNRDPNSTVRLPEIQGVLIMGVQRNAPAAAAGLRRGDVVVAIDGQPVTTADQFQRRVEASQVGQSLNLSLIRDGNRQQIAVRTGELQAG</sequence>
<organism evidence="5">
    <name type="scientific">Synechococcus elongatus PCC 11802</name>
    <dbReference type="NCBI Taxonomy" id="2283154"/>
    <lineage>
        <taxon>Bacteria</taxon>
        <taxon>Bacillati</taxon>
        <taxon>Cyanobacteriota</taxon>
        <taxon>Cyanophyceae</taxon>
        <taxon>Synechococcales</taxon>
        <taxon>Synechococcaceae</taxon>
        <taxon>Synechococcus</taxon>
    </lineage>
</organism>
<dbReference type="SMART" id="SM00228">
    <property type="entry name" value="PDZ"/>
    <property type="match status" value="1"/>
</dbReference>
<dbReference type="Gene3D" id="2.40.10.10">
    <property type="entry name" value="Trypsin-like serine proteases"/>
    <property type="match status" value="2"/>
</dbReference>